<keyword evidence="1" id="KW-1133">Transmembrane helix</keyword>
<dbReference type="Proteomes" id="UP000838748">
    <property type="component" value="Unassembled WGS sequence"/>
</dbReference>
<organism evidence="2 3">
    <name type="scientific">Vibrio marisflavi CECT 7928</name>
    <dbReference type="NCBI Taxonomy" id="634439"/>
    <lineage>
        <taxon>Bacteria</taxon>
        <taxon>Pseudomonadati</taxon>
        <taxon>Pseudomonadota</taxon>
        <taxon>Gammaproteobacteria</taxon>
        <taxon>Vibrionales</taxon>
        <taxon>Vibrionaceae</taxon>
        <taxon>Vibrio</taxon>
    </lineage>
</organism>
<comment type="caution">
    <text evidence="2">The sequence shown here is derived from an EMBL/GenBank/DDBJ whole genome shotgun (WGS) entry which is preliminary data.</text>
</comment>
<evidence type="ECO:0000256" key="1">
    <source>
        <dbReference type="SAM" id="Phobius"/>
    </source>
</evidence>
<keyword evidence="1" id="KW-0812">Transmembrane</keyword>
<accession>A0ABN8E954</accession>
<reference evidence="2" key="1">
    <citation type="submission" date="2021-11" db="EMBL/GenBank/DDBJ databases">
        <authorList>
            <person name="Rodrigo-Torres L."/>
            <person name="Arahal R. D."/>
            <person name="Lucena T."/>
        </authorList>
    </citation>
    <scope>NUCLEOTIDE SEQUENCE</scope>
    <source>
        <strain evidence="2">CECT 7928</strain>
    </source>
</reference>
<dbReference type="RefSeq" id="WP_237364036.1">
    <property type="nucleotide sequence ID" value="NZ_CAKLDM010000004.1"/>
</dbReference>
<dbReference type="EMBL" id="CAKLDM010000004">
    <property type="protein sequence ID" value="CAH0543160.1"/>
    <property type="molecule type" value="Genomic_DNA"/>
</dbReference>
<evidence type="ECO:0000313" key="3">
    <source>
        <dbReference type="Proteomes" id="UP000838748"/>
    </source>
</evidence>
<name>A0ABN8E954_9VIBR</name>
<keyword evidence="1" id="KW-0472">Membrane</keyword>
<feature type="transmembrane region" description="Helical" evidence="1">
    <location>
        <begin position="12"/>
        <end position="35"/>
    </location>
</feature>
<evidence type="ECO:0000313" key="2">
    <source>
        <dbReference type="EMBL" id="CAH0543160.1"/>
    </source>
</evidence>
<protein>
    <submittedName>
        <fullName evidence="2">Uncharacterized protein</fullName>
    </submittedName>
</protein>
<proteinExistence type="predicted"/>
<gene>
    <name evidence="2" type="ORF">VMF7928_04430</name>
</gene>
<keyword evidence="3" id="KW-1185">Reference proteome</keyword>
<sequence length="73" mass="7967">MSLKAMVIALRIFAITALLTLSLSLIGGVYSFYWLVLYPSVENQKIAMEVKRVEALSAVTCTPNQETSSNGTI</sequence>